<feature type="region of interest" description="Disordered" evidence="7">
    <location>
        <begin position="235"/>
        <end position="268"/>
    </location>
</feature>
<dbReference type="SUPFAM" id="SSF57903">
    <property type="entry name" value="FYVE/PHD zinc finger"/>
    <property type="match status" value="2"/>
</dbReference>
<evidence type="ECO:0000256" key="2">
    <source>
        <dbReference type="ARBA" id="ARBA00022723"/>
    </source>
</evidence>
<dbReference type="CDD" id="cd15539">
    <property type="entry name" value="PHD1_AIRE"/>
    <property type="match status" value="1"/>
</dbReference>
<evidence type="ECO:0000256" key="3">
    <source>
        <dbReference type="ARBA" id="ARBA00022771"/>
    </source>
</evidence>
<accession>A0ABD1RCA7</accession>
<dbReference type="InterPro" id="IPR013083">
    <property type="entry name" value="Znf_RING/FYVE/PHD"/>
</dbReference>
<keyword evidence="10" id="KW-1185">Reference proteome</keyword>
<dbReference type="InterPro" id="IPR019787">
    <property type="entry name" value="Znf_PHD-finger"/>
</dbReference>
<sequence>MAKDMDSGEIVVSSIRAGMKREFAMMMKAQSEIGLVSSGQRRVTRSQSSGGCSKDAVESGDKIGKEGRGSNAKRRKKDAEEKSEGEDAKKLEFIEVLDNEGGANIDMVDVVVNDEEKLKFLDNEERENIDMVEVVVNEEEELKILENRPTIEEKKGEVEITVTELNGVVQPMYIDSSFPQVGGNEIKPECEEYKPAGGASELGCERTVGILSGLSEKQARRFTRSALKLQETAELVSGPGEKKADGVESDGAMTSTSSPSKLEMKMSKKVELKRVPRKLKDLLDTGLLEGLPVRYVHRSKRGLESGLRGVIRGSGILCSCDECKETKVVTPNQFELHAGSANKRPPEYIYLENGKTLCDVLNACKNAPLDALEMAIQNTIGRSESKVTTFCLNCKGSIPVSGIGRSMLLCDSCVWSKSKESDPSPTEISDTTHRSPLSASTKPSSPVSSSSQPRIRGQGSAQMPSSSHPRIKGQGRLTRKDLRMHRLVFEEDVLPERTALAYYVRGQKRLEGYKEGFGIFCLCCDKVVSPSQFEAHAGFASRRKPYMNIFTSNGVSLHELSLRLSKERRVSSDENDDLCTICLDGGDLLCCDNCPRAFHTECVSLPSIPQGSWYCKYCQNMFLKEKFAERNTNAIAAGRVAGVDALEQITQRCIRIVETTETDAGGCAVCGGDDFSASGFNDRTVIICDQCEKDYHVGCLREQKIDDLKELPKDKWFCCTPCSNIHSALQNLVIDGEQMLPEALLNLVKKKHEKKSSEVIPEVDIRWRLLSGKLSSEDTRVWLSGAVTIFHEQFDPIADSSTSRLDLIPHMVYGRPFKDQDFGGMYCAILTVNSLVVSAGIVRIFGQEVAELPLVATLNGYQGKGYFQSLFFCIENLLANLNVKSLVLPAADEAESLWKNKFGFEKINEEKLDQYKKEYQMMIFQGTTVLHKPVS</sequence>
<proteinExistence type="predicted"/>
<dbReference type="SMART" id="SM00249">
    <property type="entry name" value="PHD"/>
    <property type="match status" value="2"/>
</dbReference>
<dbReference type="PANTHER" id="PTHR47025:SF2">
    <property type="entry name" value="AUTOIMMUNE REGULATOR"/>
    <property type="match status" value="1"/>
</dbReference>
<dbReference type="InterPro" id="IPR019786">
    <property type="entry name" value="Zinc_finger_PHD-type_CS"/>
</dbReference>
<dbReference type="AlphaFoldDB" id="A0ABD1RCA7"/>
<feature type="domain" description="PHD-type" evidence="8">
    <location>
        <begin position="576"/>
        <end position="621"/>
    </location>
</feature>
<comment type="subcellular location">
    <subcellularLocation>
        <location evidence="1">Nucleus</location>
    </subcellularLocation>
</comment>
<dbReference type="Gene3D" id="3.30.40.10">
    <property type="entry name" value="Zinc/RING finger domain, C3HC4 (zinc finger)"/>
    <property type="match status" value="2"/>
</dbReference>
<dbReference type="PROSITE" id="PS01359">
    <property type="entry name" value="ZF_PHD_1"/>
    <property type="match status" value="2"/>
</dbReference>
<dbReference type="GO" id="GO:0008270">
    <property type="term" value="F:zinc ion binding"/>
    <property type="evidence" value="ECO:0007669"/>
    <property type="project" value="UniProtKB-KW"/>
</dbReference>
<evidence type="ECO:0000256" key="6">
    <source>
        <dbReference type="PROSITE-ProRule" id="PRU00146"/>
    </source>
</evidence>
<dbReference type="PANTHER" id="PTHR47025">
    <property type="entry name" value="AUTOIMMUNE REGULATOR"/>
    <property type="match status" value="1"/>
</dbReference>
<dbReference type="InterPro" id="IPR016181">
    <property type="entry name" value="Acyl_CoA_acyltransferase"/>
</dbReference>
<keyword evidence="5" id="KW-0539">Nucleus</keyword>
<dbReference type="InterPro" id="IPR059153">
    <property type="entry name" value="NSD_PHD-1st"/>
</dbReference>
<dbReference type="SUPFAM" id="SSF55729">
    <property type="entry name" value="Acyl-CoA N-acyltransferases (Nat)"/>
    <property type="match status" value="1"/>
</dbReference>
<dbReference type="EMBL" id="JBFOLK010000009">
    <property type="protein sequence ID" value="KAL2485632.1"/>
    <property type="molecule type" value="Genomic_DNA"/>
</dbReference>
<feature type="region of interest" description="Disordered" evidence="7">
    <location>
        <begin position="35"/>
        <end position="85"/>
    </location>
</feature>
<dbReference type="Gene3D" id="3.40.630.30">
    <property type="match status" value="1"/>
</dbReference>
<dbReference type="FunFam" id="3.30.40.10:FF:000494">
    <property type="entry name" value="Acyl-CoA N-acyltransferase with RING/FYVE/PHD-type zinc finger domain"/>
    <property type="match status" value="1"/>
</dbReference>
<feature type="region of interest" description="Disordered" evidence="7">
    <location>
        <begin position="417"/>
        <end position="477"/>
    </location>
</feature>
<dbReference type="InterPro" id="IPR011011">
    <property type="entry name" value="Znf_FYVE_PHD"/>
</dbReference>
<dbReference type="Pfam" id="PF23209">
    <property type="entry name" value="IDM1_C"/>
    <property type="match status" value="1"/>
</dbReference>
<protein>
    <submittedName>
        <fullName evidence="9">Acyl-CoA N-acyltransferase with RING/FYVE/PHD-type zinc finger domain</fullName>
    </submittedName>
</protein>
<comment type="caution">
    <text evidence="9">The sequence shown here is derived from an EMBL/GenBank/DDBJ whole genome shotgun (WGS) entry which is preliminary data.</text>
</comment>
<gene>
    <name evidence="9" type="ORF">Adt_30388</name>
</gene>
<dbReference type="InterPro" id="IPR001965">
    <property type="entry name" value="Znf_PHD"/>
</dbReference>
<organism evidence="9 10">
    <name type="scientific">Abeliophyllum distichum</name>
    <dbReference type="NCBI Taxonomy" id="126358"/>
    <lineage>
        <taxon>Eukaryota</taxon>
        <taxon>Viridiplantae</taxon>
        <taxon>Streptophyta</taxon>
        <taxon>Embryophyta</taxon>
        <taxon>Tracheophyta</taxon>
        <taxon>Spermatophyta</taxon>
        <taxon>Magnoliopsida</taxon>
        <taxon>eudicotyledons</taxon>
        <taxon>Gunneridae</taxon>
        <taxon>Pentapetalae</taxon>
        <taxon>asterids</taxon>
        <taxon>lamiids</taxon>
        <taxon>Lamiales</taxon>
        <taxon>Oleaceae</taxon>
        <taxon>Forsythieae</taxon>
        <taxon>Abeliophyllum</taxon>
    </lineage>
</organism>
<dbReference type="Pfam" id="PF16135">
    <property type="entry name" value="TDBD"/>
    <property type="match status" value="2"/>
</dbReference>
<evidence type="ECO:0000313" key="9">
    <source>
        <dbReference type="EMBL" id="KAL2485632.1"/>
    </source>
</evidence>
<keyword evidence="2" id="KW-0479">Metal-binding</keyword>
<feature type="compositionally biased region" description="Basic and acidic residues" evidence="7">
    <location>
        <begin position="55"/>
        <end position="68"/>
    </location>
</feature>
<dbReference type="Proteomes" id="UP001604336">
    <property type="component" value="Unassembled WGS sequence"/>
</dbReference>
<keyword evidence="3 6" id="KW-0863">Zinc-finger</keyword>
<keyword evidence="4" id="KW-0862">Zinc</keyword>
<dbReference type="GO" id="GO:0005634">
    <property type="term" value="C:nucleus"/>
    <property type="evidence" value="ECO:0007669"/>
    <property type="project" value="UniProtKB-SubCell"/>
</dbReference>
<evidence type="ECO:0000259" key="8">
    <source>
        <dbReference type="PROSITE" id="PS50016"/>
    </source>
</evidence>
<feature type="compositionally biased region" description="Low complexity" evidence="7">
    <location>
        <begin position="438"/>
        <end position="453"/>
    </location>
</feature>
<feature type="compositionally biased region" description="Polar residues" evidence="7">
    <location>
        <begin position="459"/>
        <end position="468"/>
    </location>
</feature>
<feature type="compositionally biased region" description="Polar residues" evidence="7">
    <location>
        <begin position="423"/>
        <end position="437"/>
    </location>
</feature>
<feature type="domain" description="PHD-type" evidence="8">
    <location>
        <begin position="664"/>
        <end position="725"/>
    </location>
</feature>
<dbReference type="PROSITE" id="PS50016">
    <property type="entry name" value="ZF_PHD_2"/>
    <property type="match status" value="2"/>
</dbReference>
<evidence type="ECO:0000256" key="7">
    <source>
        <dbReference type="SAM" id="MobiDB-lite"/>
    </source>
</evidence>
<dbReference type="Pfam" id="PF23011">
    <property type="entry name" value="PHD-1st_NSD"/>
    <property type="match status" value="1"/>
</dbReference>
<evidence type="ECO:0000313" key="10">
    <source>
        <dbReference type="Proteomes" id="UP001604336"/>
    </source>
</evidence>
<evidence type="ECO:0000256" key="4">
    <source>
        <dbReference type="ARBA" id="ARBA00022833"/>
    </source>
</evidence>
<dbReference type="InterPro" id="IPR056511">
    <property type="entry name" value="IDM1_C"/>
</dbReference>
<evidence type="ECO:0000256" key="5">
    <source>
        <dbReference type="ARBA" id="ARBA00023242"/>
    </source>
</evidence>
<name>A0ABD1RCA7_9LAMI</name>
<reference evidence="10" key="1">
    <citation type="submission" date="2024-07" db="EMBL/GenBank/DDBJ databases">
        <title>Two chromosome-level genome assemblies of Korean endemic species Abeliophyllum distichum and Forsythia ovata (Oleaceae).</title>
        <authorList>
            <person name="Jang H."/>
        </authorList>
    </citation>
    <scope>NUCLEOTIDE SEQUENCE [LARGE SCALE GENOMIC DNA]</scope>
</reference>
<feature type="compositionally biased region" description="Polar residues" evidence="7">
    <location>
        <begin position="37"/>
        <end position="51"/>
    </location>
</feature>
<dbReference type="InterPro" id="IPR032308">
    <property type="entry name" value="TDBD"/>
</dbReference>
<evidence type="ECO:0000256" key="1">
    <source>
        <dbReference type="ARBA" id="ARBA00004123"/>
    </source>
</evidence>